<dbReference type="OrthoDB" id="410307at2759"/>
<protein>
    <submittedName>
        <fullName evidence="2">Uncharacterized protein</fullName>
    </submittedName>
</protein>
<dbReference type="HOGENOM" id="CLU_1038413_0_0_1"/>
<evidence type="ECO:0000256" key="1">
    <source>
        <dbReference type="SAM" id="MobiDB-lite"/>
    </source>
</evidence>
<name>A0A0D1YW21_9EURO</name>
<dbReference type="EMBL" id="KN846953">
    <property type="protein sequence ID" value="KIV79008.1"/>
    <property type="molecule type" value="Genomic_DNA"/>
</dbReference>
<organism evidence="2 3">
    <name type="scientific">Exophiala sideris</name>
    <dbReference type="NCBI Taxonomy" id="1016849"/>
    <lineage>
        <taxon>Eukaryota</taxon>
        <taxon>Fungi</taxon>
        <taxon>Dikarya</taxon>
        <taxon>Ascomycota</taxon>
        <taxon>Pezizomycotina</taxon>
        <taxon>Eurotiomycetes</taxon>
        <taxon>Chaetothyriomycetidae</taxon>
        <taxon>Chaetothyriales</taxon>
        <taxon>Herpotrichiellaceae</taxon>
        <taxon>Exophiala</taxon>
    </lineage>
</organism>
<sequence>MSKPMPIADTVGSNRANQGSTSVTKSTSVKRHQRIPYARRADPYPDPSGVATFERASSAVLKTLSWPQKQFNKWIAADIKSSVQAAEKDLVTLDDPFQALTLQSQMSSNTRATIDAPAPAEIRIFSEASQTTAGHGHASSNNRPLRLTDRNPIYDNNPGPHLVKKKLCQRYSSTGTNLTVPAHSAHDATGFTMTTKFLFALLFYAGPSVLQENSAISATLLPQKDLQHAYSNSEEGVLALTVLTAMRTLILMPPYAPILRTLAIVNKV</sequence>
<evidence type="ECO:0000313" key="3">
    <source>
        <dbReference type="Proteomes" id="UP000053599"/>
    </source>
</evidence>
<feature type="region of interest" description="Disordered" evidence="1">
    <location>
        <begin position="1"/>
        <end position="43"/>
    </location>
</feature>
<accession>A0A0D1YW21</accession>
<dbReference type="Proteomes" id="UP000053599">
    <property type="component" value="Unassembled WGS sequence"/>
</dbReference>
<gene>
    <name evidence="2" type="ORF">PV11_06601</name>
</gene>
<reference evidence="2 3" key="1">
    <citation type="submission" date="2015-01" db="EMBL/GenBank/DDBJ databases">
        <title>The Genome Sequence of Exophiala sideris CBS121828.</title>
        <authorList>
            <consortium name="The Broad Institute Genomics Platform"/>
            <person name="Cuomo C."/>
            <person name="de Hoog S."/>
            <person name="Gorbushina A."/>
            <person name="Stielow B."/>
            <person name="Teixiera M."/>
            <person name="Abouelleil A."/>
            <person name="Chapman S.B."/>
            <person name="Priest M."/>
            <person name="Young S.K."/>
            <person name="Wortman J."/>
            <person name="Nusbaum C."/>
            <person name="Birren B."/>
        </authorList>
    </citation>
    <scope>NUCLEOTIDE SEQUENCE [LARGE SCALE GENOMIC DNA]</scope>
    <source>
        <strain evidence="2 3">CBS 121828</strain>
    </source>
</reference>
<dbReference type="AlphaFoldDB" id="A0A0D1YW21"/>
<proteinExistence type="predicted"/>
<evidence type="ECO:0000313" key="2">
    <source>
        <dbReference type="EMBL" id="KIV79008.1"/>
    </source>
</evidence>